<dbReference type="RefSeq" id="WP_004342473.1">
    <property type="nucleotide sequence ID" value="NZ_CALLWX010000015.1"/>
</dbReference>
<dbReference type="Pfam" id="PF01212">
    <property type="entry name" value="Beta_elim_lyase"/>
    <property type="match status" value="1"/>
</dbReference>
<sequence>MISFECDYNNGAHPLVLQHLAETNREQSLTYGFDEWTLSAKEKIREACCAPDADIFFLYGGTQTNLTVINGYIPSYKSVVSADTGHINVLECAAIEHTGHRVEAIPGINGKITVNELDCYMEWFLNNGNRIHMAQPGMVYITFPTEFGTIYSAAELEDLYAACRKYELPLFIDGARMGYGVMSHESDVDLPFIASHCDVFYIGGTKVGALCGEAVVFPHGNAPRDFFSIIKQHGALSAKGRLMGVQFDALFTDGLYLRISRHAIDMAERMKQMFKDKGYELFIDSPTNQQFVVIDNEKVKELERNVIFTHWEPRGDTQMVCRFVTSWATTPEDLDRLEQLI</sequence>
<evidence type="ECO:0000256" key="3">
    <source>
        <dbReference type="ARBA" id="ARBA00022898"/>
    </source>
</evidence>
<feature type="domain" description="Aromatic amino acid beta-eliminating lyase/threonine aldolase" evidence="4">
    <location>
        <begin position="30"/>
        <end position="218"/>
    </location>
</feature>
<dbReference type="EC" id="4.1.2.48" evidence="5"/>
<dbReference type="InterPro" id="IPR015422">
    <property type="entry name" value="PyrdxlP-dep_Trfase_small"/>
</dbReference>
<keyword evidence="5" id="KW-0456">Lyase</keyword>
<dbReference type="AlphaFoldDB" id="A0AAQ1ZJ22"/>
<dbReference type="Proteomes" id="UP000255283">
    <property type="component" value="Unassembled WGS sequence"/>
</dbReference>
<dbReference type="Gene3D" id="3.40.640.10">
    <property type="entry name" value="Type I PLP-dependent aspartate aminotransferase-like (Major domain)"/>
    <property type="match status" value="1"/>
</dbReference>
<dbReference type="GO" id="GO:0016829">
    <property type="term" value="F:lyase activity"/>
    <property type="evidence" value="ECO:0007669"/>
    <property type="project" value="UniProtKB-KW"/>
</dbReference>
<comment type="cofactor">
    <cofactor evidence="1">
        <name>pyridoxal 5'-phosphate</name>
        <dbReference type="ChEBI" id="CHEBI:597326"/>
    </cofactor>
</comment>
<dbReference type="PANTHER" id="PTHR48097">
    <property type="entry name" value="L-THREONINE ALDOLASE-RELATED"/>
    <property type="match status" value="1"/>
</dbReference>
<dbReference type="InterPro" id="IPR001597">
    <property type="entry name" value="ArAA_b-elim_lyase/Thr_aldolase"/>
</dbReference>
<dbReference type="Gene3D" id="3.90.1150.10">
    <property type="entry name" value="Aspartate Aminotransferase, domain 1"/>
    <property type="match status" value="1"/>
</dbReference>
<dbReference type="InterPro" id="IPR015421">
    <property type="entry name" value="PyrdxlP-dep_Trfase_major"/>
</dbReference>
<reference evidence="5 6" key="1">
    <citation type="submission" date="2018-06" db="EMBL/GenBank/DDBJ databases">
        <authorList>
            <consortium name="Pathogen Informatics"/>
            <person name="Doyle S."/>
        </authorList>
    </citation>
    <scope>NUCLEOTIDE SEQUENCE [LARGE SCALE GENOMIC DNA]</scope>
    <source>
        <strain evidence="5 6">NCTC13063</strain>
    </source>
</reference>
<gene>
    <name evidence="5" type="primary">ltaE</name>
    <name evidence="5" type="ORF">NCTC13063_01914</name>
</gene>
<dbReference type="PANTHER" id="PTHR48097:SF5">
    <property type="entry name" value="LOW SPECIFICITY L-THREONINE ALDOLASE"/>
    <property type="match status" value="1"/>
</dbReference>
<dbReference type="InterPro" id="IPR015424">
    <property type="entry name" value="PyrdxlP-dep_Trfase"/>
</dbReference>
<evidence type="ECO:0000256" key="2">
    <source>
        <dbReference type="ARBA" id="ARBA00006966"/>
    </source>
</evidence>
<evidence type="ECO:0000313" key="6">
    <source>
        <dbReference type="Proteomes" id="UP000255283"/>
    </source>
</evidence>
<dbReference type="GO" id="GO:0006520">
    <property type="term" value="P:amino acid metabolic process"/>
    <property type="evidence" value="ECO:0007669"/>
    <property type="project" value="InterPro"/>
</dbReference>
<evidence type="ECO:0000256" key="1">
    <source>
        <dbReference type="ARBA" id="ARBA00001933"/>
    </source>
</evidence>
<proteinExistence type="inferred from homology"/>
<organism evidence="5 6">
    <name type="scientific">Segatella buccae</name>
    <dbReference type="NCBI Taxonomy" id="28126"/>
    <lineage>
        <taxon>Bacteria</taxon>
        <taxon>Pseudomonadati</taxon>
        <taxon>Bacteroidota</taxon>
        <taxon>Bacteroidia</taxon>
        <taxon>Bacteroidales</taxon>
        <taxon>Prevotellaceae</taxon>
        <taxon>Segatella</taxon>
    </lineage>
</organism>
<comment type="similarity">
    <text evidence="2">Belongs to the threonine aldolase family.</text>
</comment>
<evidence type="ECO:0000259" key="4">
    <source>
        <dbReference type="Pfam" id="PF01212"/>
    </source>
</evidence>
<keyword evidence="3" id="KW-0663">Pyridoxal phosphate</keyword>
<evidence type="ECO:0000313" key="5">
    <source>
        <dbReference type="EMBL" id="SUB80623.1"/>
    </source>
</evidence>
<comment type="caution">
    <text evidence="5">The sequence shown here is derived from an EMBL/GenBank/DDBJ whole genome shotgun (WGS) entry which is preliminary data.</text>
</comment>
<dbReference type="SUPFAM" id="SSF53383">
    <property type="entry name" value="PLP-dependent transferases"/>
    <property type="match status" value="1"/>
</dbReference>
<protein>
    <submittedName>
        <fullName evidence="5">Low specificity L-threonine aldolase</fullName>
        <ecNumber evidence="5">4.1.2.48</ecNumber>
    </submittedName>
</protein>
<name>A0AAQ1ZJ22_9BACT</name>
<accession>A0AAQ1ZJ22</accession>
<dbReference type="EMBL" id="UGTJ01000001">
    <property type="protein sequence ID" value="SUB80623.1"/>
    <property type="molecule type" value="Genomic_DNA"/>
</dbReference>